<dbReference type="AlphaFoldDB" id="A0AAU9JE13"/>
<dbReference type="EMBL" id="CAJZBQ010000031">
    <property type="protein sequence ID" value="CAG9322304.1"/>
    <property type="molecule type" value="Genomic_DNA"/>
</dbReference>
<keyword evidence="2" id="KW-1185">Reference proteome</keyword>
<comment type="caution">
    <text evidence="1">The sequence shown here is derived from an EMBL/GenBank/DDBJ whole genome shotgun (WGS) entry which is preliminary data.</text>
</comment>
<evidence type="ECO:0000313" key="2">
    <source>
        <dbReference type="Proteomes" id="UP001162131"/>
    </source>
</evidence>
<dbReference type="Proteomes" id="UP001162131">
    <property type="component" value="Unassembled WGS sequence"/>
</dbReference>
<reference evidence="1" key="1">
    <citation type="submission" date="2021-09" db="EMBL/GenBank/DDBJ databases">
        <authorList>
            <consortium name="AG Swart"/>
            <person name="Singh M."/>
            <person name="Singh A."/>
            <person name="Seah K."/>
            <person name="Emmerich C."/>
        </authorList>
    </citation>
    <scope>NUCLEOTIDE SEQUENCE</scope>
    <source>
        <strain evidence="1">ATCC30299</strain>
    </source>
</reference>
<protein>
    <submittedName>
        <fullName evidence="1">Uncharacterized protein</fullName>
    </submittedName>
</protein>
<evidence type="ECO:0000313" key="1">
    <source>
        <dbReference type="EMBL" id="CAG9322304.1"/>
    </source>
</evidence>
<gene>
    <name evidence="1" type="ORF">BSTOLATCC_MIC31330</name>
</gene>
<accession>A0AAU9JE13</accession>
<sequence length="69" mass="7524">MDSSLLISSITATGLYISNTTNDDEEEINSSISNSVDALDKWMNISMKGTSLSDSSKFIESVNILLGRY</sequence>
<organism evidence="1 2">
    <name type="scientific">Blepharisma stoltei</name>
    <dbReference type="NCBI Taxonomy" id="1481888"/>
    <lineage>
        <taxon>Eukaryota</taxon>
        <taxon>Sar</taxon>
        <taxon>Alveolata</taxon>
        <taxon>Ciliophora</taxon>
        <taxon>Postciliodesmatophora</taxon>
        <taxon>Heterotrichea</taxon>
        <taxon>Heterotrichida</taxon>
        <taxon>Blepharismidae</taxon>
        <taxon>Blepharisma</taxon>
    </lineage>
</organism>
<proteinExistence type="predicted"/>
<name>A0AAU9JE13_9CILI</name>